<evidence type="ECO:0000256" key="2">
    <source>
        <dbReference type="SAM" id="SignalP"/>
    </source>
</evidence>
<keyword evidence="4" id="KW-1185">Reference proteome</keyword>
<feature type="chain" id="PRO_5026009768" description="C-type lectin domain-containing protein" evidence="2">
    <location>
        <begin position="21"/>
        <end position="361"/>
    </location>
</feature>
<feature type="region of interest" description="Disordered" evidence="1">
    <location>
        <begin position="335"/>
        <end position="361"/>
    </location>
</feature>
<reference evidence="3" key="1">
    <citation type="journal article" date="2020" name="Stud. Mycol.">
        <title>101 Dothideomycetes genomes: a test case for predicting lifestyles and emergence of pathogens.</title>
        <authorList>
            <person name="Haridas S."/>
            <person name="Albert R."/>
            <person name="Binder M."/>
            <person name="Bloem J."/>
            <person name="Labutti K."/>
            <person name="Salamov A."/>
            <person name="Andreopoulos B."/>
            <person name="Baker S."/>
            <person name="Barry K."/>
            <person name="Bills G."/>
            <person name="Bluhm B."/>
            <person name="Cannon C."/>
            <person name="Castanera R."/>
            <person name="Culley D."/>
            <person name="Daum C."/>
            <person name="Ezra D."/>
            <person name="Gonzalez J."/>
            <person name="Henrissat B."/>
            <person name="Kuo A."/>
            <person name="Liang C."/>
            <person name="Lipzen A."/>
            <person name="Lutzoni F."/>
            <person name="Magnuson J."/>
            <person name="Mondo S."/>
            <person name="Nolan M."/>
            <person name="Ohm R."/>
            <person name="Pangilinan J."/>
            <person name="Park H.-J."/>
            <person name="Ramirez L."/>
            <person name="Alfaro M."/>
            <person name="Sun H."/>
            <person name="Tritt A."/>
            <person name="Yoshinaga Y."/>
            <person name="Zwiers L.-H."/>
            <person name="Turgeon B."/>
            <person name="Goodwin S."/>
            <person name="Spatafora J."/>
            <person name="Crous P."/>
            <person name="Grigoriev I."/>
        </authorList>
    </citation>
    <scope>NUCLEOTIDE SEQUENCE</scope>
    <source>
        <strain evidence="3">CBS 279.74</strain>
    </source>
</reference>
<evidence type="ECO:0000256" key="1">
    <source>
        <dbReference type="SAM" id="MobiDB-lite"/>
    </source>
</evidence>
<name>A0A6G1KJ38_9PLEO</name>
<evidence type="ECO:0000313" key="3">
    <source>
        <dbReference type="EMBL" id="KAF2712859.1"/>
    </source>
</evidence>
<dbReference type="PROSITE" id="PS51257">
    <property type="entry name" value="PROKAR_LIPOPROTEIN"/>
    <property type="match status" value="1"/>
</dbReference>
<evidence type="ECO:0000313" key="4">
    <source>
        <dbReference type="Proteomes" id="UP000799428"/>
    </source>
</evidence>
<keyword evidence="2" id="KW-0732">Signal</keyword>
<gene>
    <name evidence="3" type="ORF">K504DRAFT_487425</name>
</gene>
<dbReference type="EMBL" id="MU005765">
    <property type="protein sequence ID" value="KAF2712859.1"/>
    <property type="molecule type" value="Genomic_DNA"/>
</dbReference>
<dbReference type="Proteomes" id="UP000799428">
    <property type="component" value="Unassembled WGS sequence"/>
</dbReference>
<protein>
    <recommendedName>
        <fullName evidence="5">C-type lectin domain-containing protein</fullName>
    </recommendedName>
</protein>
<dbReference type="AlphaFoldDB" id="A0A6G1KJ38"/>
<proteinExistence type="predicted"/>
<feature type="region of interest" description="Disordered" evidence="1">
    <location>
        <begin position="88"/>
        <end position="108"/>
    </location>
</feature>
<feature type="signal peptide" evidence="2">
    <location>
        <begin position="1"/>
        <end position="20"/>
    </location>
</feature>
<sequence>MKLVTLVVVALVALVACVICDPIPPVDTPGVASANNRQVSAFDDSAWGTCIASSGIEKDTVRTIYTRPTVNCTNAGVCTPINQRPAPVTDFNFTDPSEPRPTNWEMEESSDIPFSSDLSVQTKVTRPFAQADAVLRIRLMTRPAQVGLTIGRELHGKVHSLLERVCPPYDGKCNTGTFTFNIQALDNAWGSFGGIRQRKFEIQIAGGETYWGRSHALRMAMITTISSIVENDSTNPKNCRSEMHWFRWYTFCNVSRQIEVWVPGGEDNDNKDSRMRIYLRSPEAAAVGGYDCVGSLTPVHRILDAQLCVYERWLWKNLDREIRCYTPPLAASGEGDFAQSEVPSPAQLAENGAVECGPRSE</sequence>
<evidence type="ECO:0008006" key="5">
    <source>
        <dbReference type="Google" id="ProtNLM"/>
    </source>
</evidence>
<accession>A0A6G1KJ38</accession>
<organism evidence="3 4">
    <name type="scientific">Pleomassaria siparia CBS 279.74</name>
    <dbReference type="NCBI Taxonomy" id="1314801"/>
    <lineage>
        <taxon>Eukaryota</taxon>
        <taxon>Fungi</taxon>
        <taxon>Dikarya</taxon>
        <taxon>Ascomycota</taxon>
        <taxon>Pezizomycotina</taxon>
        <taxon>Dothideomycetes</taxon>
        <taxon>Pleosporomycetidae</taxon>
        <taxon>Pleosporales</taxon>
        <taxon>Pleomassariaceae</taxon>
        <taxon>Pleomassaria</taxon>
    </lineage>
</organism>